<keyword evidence="3" id="KW-1185">Reference proteome</keyword>
<protein>
    <submittedName>
        <fullName evidence="2">Uncharacterized protein</fullName>
    </submittedName>
</protein>
<proteinExistence type="predicted"/>
<reference evidence="2 3" key="1">
    <citation type="journal article" date="2017" name="Nat. Commun.">
        <title>Genome assembly with in vitro proximity ligation data and whole-genome triplication in lettuce.</title>
        <authorList>
            <person name="Reyes-Chin-Wo S."/>
            <person name="Wang Z."/>
            <person name="Yang X."/>
            <person name="Kozik A."/>
            <person name="Arikit S."/>
            <person name="Song C."/>
            <person name="Xia L."/>
            <person name="Froenicke L."/>
            <person name="Lavelle D.O."/>
            <person name="Truco M.J."/>
            <person name="Xia R."/>
            <person name="Zhu S."/>
            <person name="Xu C."/>
            <person name="Xu H."/>
            <person name="Xu X."/>
            <person name="Cox K."/>
            <person name="Korf I."/>
            <person name="Meyers B.C."/>
            <person name="Michelmore R.W."/>
        </authorList>
    </citation>
    <scope>NUCLEOTIDE SEQUENCE [LARGE SCALE GENOMIC DNA]</scope>
    <source>
        <strain evidence="3">cv. Salinas</strain>
        <tissue evidence="2">Seedlings</tissue>
    </source>
</reference>
<name>A0A9R1X5G0_LACSA</name>
<dbReference type="Proteomes" id="UP000235145">
    <property type="component" value="Unassembled WGS sequence"/>
</dbReference>
<feature type="region of interest" description="Disordered" evidence="1">
    <location>
        <begin position="57"/>
        <end position="96"/>
    </location>
</feature>
<evidence type="ECO:0000313" key="3">
    <source>
        <dbReference type="Proteomes" id="UP000235145"/>
    </source>
</evidence>
<gene>
    <name evidence="2" type="ORF">LSAT_V11C700375930</name>
</gene>
<sequence length="96" mass="11207">MKDVWDIEIIDVEIDKDFKKKCTDVFLNNLCPNEAGEEDDAELNEYDVVDEKYHFDINREGSGSDDIYGTDEEVSSESDKDYEVECEYNTHTPRIK</sequence>
<comment type="caution">
    <text evidence="2">The sequence shown here is derived from an EMBL/GenBank/DDBJ whole genome shotgun (WGS) entry which is preliminary data.</text>
</comment>
<organism evidence="2 3">
    <name type="scientific">Lactuca sativa</name>
    <name type="common">Garden lettuce</name>
    <dbReference type="NCBI Taxonomy" id="4236"/>
    <lineage>
        <taxon>Eukaryota</taxon>
        <taxon>Viridiplantae</taxon>
        <taxon>Streptophyta</taxon>
        <taxon>Embryophyta</taxon>
        <taxon>Tracheophyta</taxon>
        <taxon>Spermatophyta</taxon>
        <taxon>Magnoliopsida</taxon>
        <taxon>eudicotyledons</taxon>
        <taxon>Gunneridae</taxon>
        <taxon>Pentapetalae</taxon>
        <taxon>asterids</taxon>
        <taxon>campanulids</taxon>
        <taxon>Asterales</taxon>
        <taxon>Asteraceae</taxon>
        <taxon>Cichorioideae</taxon>
        <taxon>Cichorieae</taxon>
        <taxon>Lactucinae</taxon>
        <taxon>Lactuca</taxon>
    </lineage>
</organism>
<accession>A0A9R1X5G0</accession>
<evidence type="ECO:0000256" key="1">
    <source>
        <dbReference type="SAM" id="MobiDB-lite"/>
    </source>
</evidence>
<evidence type="ECO:0000313" key="2">
    <source>
        <dbReference type="EMBL" id="KAJ0196682.1"/>
    </source>
</evidence>
<dbReference type="EMBL" id="NBSK02000007">
    <property type="protein sequence ID" value="KAJ0196682.1"/>
    <property type="molecule type" value="Genomic_DNA"/>
</dbReference>
<dbReference type="AlphaFoldDB" id="A0A9R1X5G0"/>